<keyword evidence="5" id="KW-0133">Cell shape</keyword>
<evidence type="ECO:0000256" key="8">
    <source>
        <dbReference type="SAM" id="Phobius"/>
    </source>
</evidence>
<evidence type="ECO:0000256" key="1">
    <source>
        <dbReference type="ARBA" id="ARBA00004651"/>
    </source>
</evidence>
<dbReference type="STRING" id="82801.SAMN04488506_0577"/>
<dbReference type="Proteomes" id="UP000199136">
    <property type="component" value="Unassembled WGS sequence"/>
</dbReference>
<evidence type="ECO:0000256" key="3">
    <source>
        <dbReference type="ARBA" id="ARBA00022475"/>
    </source>
</evidence>
<comment type="subcellular location">
    <subcellularLocation>
        <location evidence="1">Cell membrane</location>
        <topology evidence="1">Multi-pass membrane protein</topology>
    </subcellularLocation>
</comment>
<dbReference type="GO" id="GO:0008360">
    <property type="term" value="P:regulation of cell shape"/>
    <property type="evidence" value="ECO:0007669"/>
    <property type="project" value="UniProtKB-KW"/>
</dbReference>
<sequence length="173" mass="19564">MLKKTRINIFVPLTLFIALLLDGVIASVFSAQMYTATSDMVPRLIIVCTIIFAFYIDRSYMILFGILLGLLYDSYYVGILGIYTSLLPAMIYLSDKLKKILNPNLLVLIMITILQLSLTEFLLYGFYMVIDLATIDVTTFLANRLGPTLLLNTLLLVVLYYPLKKLADAITRD</sequence>
<dbReference type="InterPro" id="IPR007227">
    <property type="entry name" value="Cell_shape_determining_MreD"/>
</dbReference>
<feature type="transmembrane region" description="Helical" evidence="8">
    <location>
        <begin position="63"/>
        <end position="93"/>
    </location>
</feature>
<comment type="similarity">
    <text evidence="2">Belongs to the MreD family.</text>
</comment>
<keyword evidence="6 8" id="KW-1133">Transmembrane helix</keyword>
<dbReference type="EMBL" id="FOXW01000002">
    <property type="protein sequence ID" value="SFQ10704.1"/>
    <property type="molecule type" value="Genomic_DNA"/>
</dbReference>
<evidence type="ECO:0000256" key="7">
    <source>
        <dbReference type="ARBA" id="ARBA00023136"/>
    </source>
</evidence>
<dbReference type="NCBIfam" id="TIGR03426">
    <property type="entry name" value="shape_MreD"/>
    <property type="match status" value="1"/>
</dbReference>
<evidence type="ECO:0000256" key="6">
    <source>
        <dbReference type="ARBA" id="ARBA00022989"/>
    </source>
</evidence>
<dbReference type="OrthoDB" id="2148512at2"/>
<dbReference type="AlphaFoldDB" id="A0A1I5VSY0"/>
<evidence type="ECO:0000256" key="5">
    <source>
        <dbReference type="ARBA" id="ARBA00022960"/>
    </source>
</evidence>
<dbReference type="RefSeq" id="WP_092479653.1">
    <property type="nucleotide sequence ID" value="NZ_FOXW01000002.1"/>
</dbReference>
<name>A0A1I5VSY0_9LACT</name>
<keyword evidence="7 8" id="KW-0472">Membrane</keyword>
<feature type="transmembrane region" description="Helical" evidence="8">
    <location>
        <begin position="141"/>
        <end position="163"/>
    </location>
</feature>
<evidence type="ECO:0000256" key="4">
    <source>
        <dbReference type="ARBA" id="ARBA00022692"/>
    </source>
</evidence>
<reference evidence="9 10" key="1">
    <citation type="submission" date="2016-10" db="EMBL/GenBank/DDBJ databases">
        <authorList>
            <person name="de Groot N.N."/>
        </authorList>
    </citation>
    <scope>NUCLEOTIDE SEQUENCE [LARGE SCALE GENOMIC DNA]</scope>
    <source>
        <strain evidence="9 10">DSM 20581</strain>
    </source>
</reference>
<accession>A0A1I5VSY0</accession>
<protein>
    <submittedName>
        <fullName evidence="9">Rod shape-determining protein MreD</fullName>
    </submittedName>
</protein>
<organism evidence="9 10">
    <name type="scientific">Desemzia incerta</name>
    <dbReference type="NCBI Taxonomy" id="82801"/>
    <lineage>
        <taxon>Bacteria</taxon>
        <taxon>Bacillati</taxon>
        <taxon>Bacillota</taxon>
        <taxon>Bacilli</taxon>
        <taxon>Lactobacillales</taxon>
        <taxon>Carnobacteriaceae</taxon>
        <taxon>Desemzia</taxon>
    </lineage>
</organism>
<keyword evidence="10" id="KW-1185">Reference proteome</keyword>
<proteinExistence type="inferred from homology"/>
<keyword evidence="4 8" id="KW-0812">Transmembrane</keyword>
<dbReference type="GO" id="GO:0005886">
    <property type="term" value="C:plasma membrane"/>
    <property type="evidence" value="ECO:0007669"/>
    <property type="project" value="UniProtKB-SubCell"/>
</dbReference>
<evidence type="ECO:0000313" key="10">
    <source>
        <dbReference type="Proteomes" id="UP000199136"/>
    </source>
</evidence>
<evidence type="ECO:0000256" key="2">
    <source>
        <dbReference type="ARBA" id="ARBA00007776"/>
    </source>
</evidence>
<feature type="transmembrane region" description="Helical" evidence="8">
    <location>
        <begin position="40"/>
        <end position="56"/>
    </location>
</feature>
<gene>
    <name evidence="9" type="ORF">SAMN04488506_0577</name>
</gene>
<evidence type="ECO:0000313" key="9">
    <source>
        <dbReference type="EMBL" id="SFQ10704.1"/>
    </source>
</evidence>
<dbReference type="Pfam" id="PF04093">
    <property type="entry name" value="MreD"/>
    <property type="match status" value="1"/>
</dbReference>
<keyword evidence="3" id="KW-1003">Cell membrane</keyword>
<feature type="transmembrane region" description="Helical" evidence="8">
    <location>
        <begin position="105"/>
        <end position="129"/>
    </location>
</feature>